<comment type="subunit">
    <text evidence="4">Homotrimer.</text>
</comment>
<dbReference type="InterPro" id="IPR001783">
    <property type="entry name" value="Lumazine-bd"/>
</dbReference>
<feature type="repeat" description="Lumazine-binding" evidence="11">
    <location>
        <begin position="97"/>
        <end position="193"/>
    </location>
</feature>
<dbReference type="PIRSF" id="PIRSF000498">
    <property type="entry name" value="Riboflavin_syn_A"/>
    <property type="match status" value="1"/>
</dbReference>
<feature type="domain" description="Lumazine-binding" evidence="12">
    <location>
        <begin position="1"/>
        <end position="96"/>
    </location>
</feature>
<comment type="function">
    <text evidence="2">Catalyzes the dismutation of two molecules of 6,7-dimethyl-8-ribityllumazine, resulting in the formation of riboflavin and 5-amino-6-(D-ribitylamino)uracil.</text>
</comment>
<name>A0A3N5B421_9BACI</name>
<feature type="domain" description="Lumazine-binding" evidence="12">
    <location>
        <begin position="97"/>
        <end position="193"/>
    </location>
</feature>
<accession>A0A3N5B421</accession>
<reference evidence="13 14" key="1">
    <citation type="submission" date="2018-11" db="EMBL/GenBank/DDBJ databases">
        <title>Genomic Encyclopedia of Type Strains, Phase IV (KMG-IV): sequencing the most valuable type-strain genomes for metagenomic binning, comparative biology and taxonomic classification.</title>
        <authorList>
            <person name="Goeker M."/>
        </authorList>
    </citation>
    <scope>NUCLEOTIDE SEQUENCE [LARGE SCALE GENOMIC DNA]</scope>
    <source>
        <strain evidence="13 14">DSM 18090</strain>
    </source>
</reference>
<dbReference type="GO" id="GO:0009231">
    <property type="term" value="P:riboflavin biosynthetic process"/>
    <property type="evidence" value="ECO:0007669"/>
    <property type="project" value="UniProtKB-KW"/>
</dbReference>
<dbReference type="EMBL" id="RKRF01000013">
    <property type="protein sequence ID" value="RPF50300.1"/>
    <property type="molecule type" value="Genomic_DNA"/>
</dbReference>
<organism evidence="13 14">
    <name type="scientific">Aquisalibacillus elongatus</name>
    <dbReference type="NCBI Taxonomy" id="485577"/>
    <lineage>
        <taxon>Bacteria</taxon>
        <taxon>Bacillati</taxon>
        <taxon>Bacillota</taxon>
        <taxon>Bacilli</taxon>
        <taxon>Bacillales</taxon>
        <taxon>Bacillaceae</taxon>
        <taxon>Aquisalibacillus</taxon>
    </lineage>
</organism>
<comment type="pathway">
    <text evidence="3">Cofactor biosynthesis; riboflavin biosynthesis; riboflavin from 2-hydroxy-3-oxobutyl phosphate and 5-amino-6-(D-ribitylamino)uracil: step 2/2.</text>
</comment>
<dbReference type="CDD" id="cd00402">
    <property type="entry name" value="Riboflavin_synthase_like"/>
    <property type="match status" value="1"/>
</dbReference>
<keyword evidence="9" id="KW-0677">Repeat</keyword>
<dbReference type="PANTHER" id="PTHR21098">
    <property type="entry name" value="RIBOFLAVIN SYNTHASE ALPHA CHAIN"/>
    <property type="match status" value="1"/>
</dbReference>
<keyword evidence="7" id="KW-0686">Riboflavin biosynthesis</keyword>
<dbReference type="PANTHER" id="PTHR21098:SF12">
    <property type="entry name" value="RIBOFLAVIN SYNTHASE"/>
    <property type="match status" value="1"/>
</dbReference>
<dbReference type="NCBIfam" id="NF009566">
    <property type="entry name" value="PRK13020.1"/>
    <property type="match status" value="1"/>
</dbReference>
<dbReference type="Gene3D" id="2.40.30.20">
    <property type="match status" value="2"/>
</dbReference>
<evidence type="ECO:0000256" key="4">
    <source>
        <dbReference type="ARBA" id="ARBA00011233"/>
    </source>
</evidence>
<dbReference type="Proteomes" id="UP000276443">
    <property type="component" value="Unassembled WGS sequence"/>
</dbReference>
<evidence type="ECO:0000256" key="11">
    <source>
        <dbReference type="PROSITE-ProRule" id="PRU00524"/>
    </source>
</evidence>
<evidence type="ECO:0000256" key="10">
    <source>
        <dbReference type="NCBIfam" id="TIGR00187"/>
    </source>
</evidence>
<evidence type="ECO:0000256" key="1">
    <source>
        <dbReference type="ARBA" id="ARBA00000968"/>
    </source>
</evidence>
<dbReference type="OrthoDB" id="9788537at2"/>
<evidence type="ECO:0000313" key="14">
    <source>
        <dbReference type="Proteomes" id="UP000276443"/>
    </source>
</evidence>
<evidence type="ECO:0000259" key="12">
    <source>
        <dbReference type="PROSITE" id="PS51177"/>
    </source>
</evidence>
<dbReference type="AlphaFoldDB" id="A0A3N5B421"/>
<dbReference type="InterPro" id="IPR026017">
    <property type="entry name" value="Lumazine-bd_dom"/>
</dbReference>
<dbReference type="InterPro" id="IPR023366">
    <property type="entry name" value="ATP_synth_asu-like_sf"/>
</dbReference>
<evidence type="ECO:0000256" key="3">
    <source>
        <dbReference type="ARBA" id="ARBA00004887"/>
    </source>
</evidence>
<sequence>MFTGIIEELGTIKQMKQGQESLELTIDVKKMTEDVALGDSISVNGVCLTVTDFTETTFNTDIMPETFHQTALKGLKERSKVNLERAMPANGRFGGHFVSGHVDGVGKIAKRDRRDNAEYFHIDVPEDLSKYMMMKGSVSIDGTSLTIFGIENHQLTISLIPHTQDATTLTSKHEGDLVNIECDMLMKYVYQLMKPEQDGEEGLTMEKLRQSGFMGL</sequence>
<evidence type="ECO:0000313" key="13">
    <source>
        <dbReference type="EMBL" id="RPF50300.1"/>
    </source>
</evidence>
<dbReference type="GO" id="GO:0004746">
    <property type="term" value="F:riboflavin synthase activity"/>
    <property type="evidence" value="ECO:0007669"/>
    <property type="project" value="UniProtKB-UniRule"/>
</dbReference>
<comment type="caution">
    <text evidence="13">The sequence shown here is derived from an EMBL/GenBank/DDBJ whole genome shotgun (WGS) entry which is preliminary data.</text>
</comment>
<evidence type="ECO:0000256" key="8">
    <source>
        <dbReference type="ARBA" id="ARBA00022679"/>
    </source>
</evidence>
<dbReference type="NCBIfam" id="NF006767">
    <property type="entry name" value="PRK09289.1"/>
    <property type="match status" value="1"/>
</dbReference>
<comment type="catalytic activity">
    <reaction evidence="1">
        <text>2 6,7-dimethyl-8-(1-D-ribityl)lumazine + H(+) = 5-amino-6-(D-ribitylamino)uracil + riboflavin</text>
        <dbReference type="Rhea" id="RHEA:20772"/>
        <dbReference type="ChEBI" id="CHEBI:15378"/>
        <dbReference type="ChEBI" id="CHEBI:15934"/>
        <dbReference type="ChEBI" id="CHEBI:57986"/>
        <dbReference type="ChEBI" id="CHEBI:58201"/>
        <dbReference type="EC" id="2.5.1.9"/>
    </reaction>
</comment>
<dbReference type="SUPFAM" id="SSF63380">
    <property type="entry name" value="Riboflavin synthase domain-like"/>
    <property type="match status" value="2"/>
</dbReference>
<proteinExistence type="predicted"/>
<evidence type="ECO:0000256" key="5">
    <source>
        <dbReference type="ARBA" id="ARBA00012827"/>
    </source>
</evidence>
<dbReference type="Pfam" id="PF00677">
    <property type="entry name" value="Lum_binding"/>
    <property type="match status" value="2"/>
</dbReference>
<dbReference type="RefSeq" id="WP_124223452.1">
    <property type="nucleotide sequence ID" value="NZ_RKRF01000013.1"/>
</dbReference>
<dbReference type="NCBIfam" id="TIGR00187">
    <property type="entry name" value="ribE"/>
    <property type="match status" value="1"/>
</dbReference>
<dbReference type="PROSITE" id="PS51177">
    <property type="entry name" value="LUMAZINE_BIND"/>
    <property type="match status" value="2"/>
</dbReference>
<evidence type="ECO:0000256" key="7">
    <source>
        <dbReference type="ARBA" id="ARBA00022619"/>
    </source>
</evidence>
<protein>
    <recommendedName>
        <fullName evidence="6 10">Riboflavin synthase</fullName>
        <ecNumber evidence="5 10">2.5.1.9</ecNumber>
    </recommendedName>
</protein>
<evidence type="ECO:0000256" key="9">
    <source>
        <dbReference type="ARBA" id="ARBA00022737"/>
    </source>
</evidence>
<evidence type="ECO:0000256" key="2">
    <source>
        <dbReference type="ARBA" id="ARBA00002803"/>
    </source>
</evidence>
<dbReference type="EC" id="2.5.1.9" evidence="5 10"/>
<evidence type="ECO:0000256" key="6">
    <source>
        <dbReference type="ARBA" id="ARBA00013950"/>
    </source>
</evidence>
<keyword evidence="8" id="KW-0808">Transferase</keyword>
<gene>
    <name evidence="13" type="ORF">EDC24_2735</name>
</gene>
<feature type="repeat" description="Lumazine-binding" evidence="11">
    <location>
        <begin position="1"/>
        <end position="96"/>
    </location>
</feature>
<keyword evidence="14" id="KW-1185">Reference proteome</keyword>
<dbReference type="InterPro" id="IPR017938">
    <property type="entry name" value="Riboflavin_synthase-like_b-brl"/>
</dbReference>
<dbReference type="FunFam" id="2.40.30.20:FF:000003">
    <property type="entry name" value="Riboflavin synthase, alpha subunit"/>
    <property type="match status" value="1"/>
</dbReference>
<dbReference type="FunFam" id="2.40.30.20:FF:000004">
    <property type="entry name" value="Riboflavin synthase, alpha subunit"/>
    <property type="match status" value="1"/>
</dbReference>